<feature type="domain" description="HTH-like" evidence="1">
    <location>
        <begin position="39"/>
        <end position="91"/>
    </location>
</feature>
<gene>
    <name evidence="3" type="ORF">BECKH772A_GA0070896_102564</name>
    <name evidence="2" type="ORF">BECKH772B_GA0070898_102445</name>
    <name evidence="4" type="ORF">BECKH772C_GA0070978_102604</name>
</gene>
<dbReference type="PANTHER" id="PTHR46889:SF4">
    <property type="entry name" value="TRANSPOSASE INSO FOR INSERTION SEQUENCE ELEMENT IS911B-RELATED"/>
    <property type="match status" value="1"/>
</dbReference>
<evidence type="ECO:0000313" key="4">
    <source>
        <dbReference type="EMBL" id="VFK05332.1"/>
    </source>
</evidence>
<evidence type="ECO:0000313" key="2">
    <source>
        <dbReference type="EMBL" id="VFK01738.1"/>
    </source>
</evidence>
<organism evidence="3">
    <name type="scientific">Candidatus Kentrum eta</name>
    <dbReference type="NCBI Taxonomy" id="2126337"/>
    <lineage>
        <taxon>Bacteria</taxon>
        <taxon>Pseudomonadati</taxon>
        <taxon>Pseudomonadota</taxon>
        <taxon>Gammaproteobacteria</taxon>
        <taxon>Candidatus Kentrum</taxon>
    </lineage>
</organism>
<protein>
    <submittedName>
        <fullName evidence="3">HTH-like domain-containing protein</fullName>
    </submittedName>
</protein>
<evidence type="ECO:0000313" key="3">
    <source>
        <dbReference type="EMBL" id="VFK02157.1"/>
    </source>
</evidence>
<dbReference type="PANTHER" id="PTHR46889">
    <property type="entry name" value="TRANSPOSASE INSF FOR INSERTION SEQUENCE IS3B-RELATED"/>
    <property type="match status" value="1"/>
</dbReference>
<dbReference type="AlphaFoldDB" id="A0A450VBL0"/>
<name>A0A450VBL0_9GAMM</name>
<dbReference type="EMBL" id="CAADFG010000256">
    <property type="protein sequence ID" value="VFK02157.1"/>
    <property type="molecule type" value="Genomic_DNA"/>
</dbReference>
<reference evidence="3" key="1">
    <citation type="submission" date="2019-02" db="EMBL/GenBank/DDBJ databases">
        <authorList>
            <person name="Gruber-Vodicka R. H."/>
            <person name="Seah K. B. B."/>
        </authorList>
    </citation>
    <scope>NUCLEOTIDE SEQUENCE</scope>
    <source>
        <strain evidence="4">BECK_SA2B12</strain>
        <strain evidence="3">BECK_SA2B15</strain>
        <strain evidence="2">BECK_SA2B20</strain>
    </source>
</reference>
<dbReference type="InterPro" id="IPR050900">
    <property type="entry name" value="Transposase_IS3/IS150/IS904"/>
</dbReference>
<proteinExistence type="predicted"/>
<dbReference type="InterPro" id="IPR025948">
    <property type="entry name" value="HTH-like_dom"/>
</dbReference>
<dbReference type="EMBL" id="CAADFI010000244">
    <property type="protein sequence ID" value="VFK01738.1"/>
    <property type="molecule type" value="Genomic_DNA"/>
</dbReference>
<sequence length="151" mass="17361">MVEPGHPQLSAAKQCLLMGVSRSSYYYQSQPVDSEELMLMRLIDEQYTRTPFYGARRIAEHLRRLGYSIDRKRVGRLMRRMGLKAVYPRPKTSAPHPKHPVYPYLLRDVSIDYPNQVWVADITYIPLQKGFLYLVAVDGLVFAQGAFLAAI</sequence>
<accession>A0A450VBL0</accession>
<dbReference type="EMBL" id="CAADFJ010000260">
    <property type="protein sequence ID" value="VFK05332.1"/>
    <property type="molecule type" value="Genomic_DNA"/>
</dbReference>
<evidence type="ECO:0000259" key="1">
    <source>
        <dbReference type="Pfam" id="PF13276"/>
    </source>
</evidence>
<dbReference type="Pfam" id="PF13276">
    <property type="entry name" value="HTH_21"/>
    <property type="match status" value="1"/>
</dbReference>